<dbReference type="InterPro" id="IPR022637">
    <property type="entry name" value="DNA_polIII_beta_cen"/>
</dbReference>
<dbReference type="SMART" id="SM00480">
    <property type="entry name" value="POL3Bc"/>
    <property type="match status" value="1"/>
</dbReference>
<dbReference type="NCBIfam" id="TIGR00663">
    <property type="entry name" value="dnan"/>
    <property type="match status" value="1"/>
</dbReference>
<proteinExistence type="inferred from homology"/>
<evidence type="ECO:0000256" key="9">
    <source>
        <dbReference type="PIRNR" id="PIRNR000804"/>
    </source>
</evidence>
<evidence type="ECO:0000313" key="14">
    <source>
        <dbReference type="Proteomes" id="UP000033867"/>
    </source>
</evidence>
<keyword evidence="4 9" id="KW-0808">Transferase</keyword>
<dbReference type="Gene3D" id="3.10.150.10">
    <property type="entry name" value="DNA Polymerase III, subunit A, domain 2"/>
    <property type="match status" value="1"/>
</dbReference>
<comment type="subunit">
    <text evidence="9">Forms a ring-shaped head-to-tail homodimer around DNA.</text>
</comment>
<keyword evidence="3 9" id="KW-0963">Cytoplasm</keyword>
<gene>
    <name evidence="13" type="ORF">UV42_C0042G0009</name>
</gene>
<evidence type="ECO:0000256" key="3">
    <source>
        <dbReference type="ARBA" id="ARBA00022490"/>
    </source>
</evidence>
<evidence type="ECO:0000313" key="13">
    <source>
        <dbReference type="EMBL" id="KKS70837.1"/>
    </source>
</evidence>
<sequence length="372" mass="40628">MKFTCTKENIIESLGLVSGIAGRQSSLPILTNVYIEAKESGVEMIATNLEIALKTYLRAKVESTGSFTVPAKVLGDYLQLLPDEQITISLDGIELSVVCGSSSTKIKGMPSDDFPVIPEIDEQHAYTIAATSFKDALQKTVIAASKNEIRPELAGLCCQFFSERYAGLVLAATDSYRLAEKTLPVTQGTDVFSCIIPARTAYEIIRVLSGSHSDETNVRLWLSDGQIALRYGQVEMTSRLVEGTYPDYTQIIPTEFATTAMVPIDDFVKRIKAASLFTADGVNAVSFDMNAEQKNVGISSTSTQAGEHSSEIDGEVSGQENSILLNHRYVLDGLQHMAGSSVTFLVNNSEQPCMFRPSDVEDYLYIVMPIRQ</sequence>
<protein>
    <recommendedName>
        <fullName evidence="9">Beta sliding clamp</fullName>
    </recommendedName>
</protein>
<name>A0A0G1BC28_9BACT</name>
<keyword evidence="5 9" id="KW-0548">Nucleotidyltransferase</keyword>
<evidence type="ECO:0000256" key="6">
    <source>
        <dbReference type="ARBA" id="ARBA00022705"/>
    </source>
</evidence>
<feature type="domain" description="DNA polymerase III beta sliding clamp C-terminal" evidence="12">
    <location>
        <begin position="250"/>
        <end position="371"/>
    </location>
</feature>
<evidence type="ECO:0000256" key="1">
    <source>
        <dbReference type="ARBA" id="ARBA00004496"/>
    </source>
</evidence>
<comment type="similarity">
    <text evidence="2 9">Belongs to the beta sliding clamp family.</text>
</comment>
<feature type="domain" description="DNA polymerase III beta sliding clamp N-terminal" evidence="10">
    <location>
        <begin position="1"/>
        <end position="118"/>
    </location>
</feature>
<evidence type="ECO:0000259" key="12">
    <source>
        <dbReference type="Pfam" id="PF02768"/>
    </source>
</evidence>
<dbReference type="GO" id="GO:0005737">
    <property type="term" value="C:cytoplasm"/>
    <property type="evidence" value="ECO:0007669"/>
    <property type="project" value="UniProtKB-SubCell"/>
</dbReference>
<evidence type="ECO:0000256" key="8">
    <source>
        <dbReference type="ARBA" id="ARBA00023125"/>
    </source>
</evidence>
<comment type="caution">
    <text evidence="13">The sequence shown here is derived from an EMBL/GenBank/DDBJ whole genome shotgun (WGS) entry which is preliminary data.</text>
</comment>
<organism evidence="13 14">
    <name type="scientific">Candidatus Magasanikbacteria bacterium GW2011_GWE2_42_7</name>
    <dbReference type="NCBI Taxonomy" id="1619052"/>
    <lineage>
        <taxon>Bacteria</taxon>
        <taxon>Candidatus Magasanikiibacteriota</taxon>
    </lineage>
</organism>
<evidence type="ECO:0000259" key="11">
    <source>
        <dbReference type="Pfam" id="PF02767"/>
    </source>
</evidence>
<dbReference type="GO" id="GO:0009360">
    <property type="term" value="C:DNA polymerase III complex"/>
    <property type="evidence" value="ECO:0007669"/>
    <property type="project" value="InterPro"/>
</dbReference>
<dbReference type="InterPro" id="IPR022635">
    <property type="entry name" value="DNA_polIII_beta_C"/>
</dbReference>
<dbReference type="Gene3D" id="3.70.10.10">
    <property type="match status" value="1"/>
</dbReference>
<dbReference type="InterPro" id="IPR001001">
    <property type="entry name" value="DNA_polIII_beta"/>
</dbReference>
<evidence type="ECO:0000256" key="7">
    <source>
        <dbReference type="ARBA" id="ARBA00022932"/>
    </source>
</evidence>
<comment type="subcellular location">
    <subcellularLocation>
        <location evidence="1 9">Cytoplasm</location>
    </subcellularLocation>
</comment>
<dbReference type="PANTHER" id="PTHR30478:SF0">
    <property type="entry name" value="BETA SLIDING CLAMP"/>
    <property type="match status" value="1"/>
</dbReference>
<dbReference type="GO" id="GO:0003887">
    <property type="term" value="F:DNA-directed DNA polymerase activity"/>
    <property type="evidence" value="ECO:0007669"/>
    <property type="project" value="UniProtKB-UniRule"/>
</dbReference>
<dbReference type="InterPro" id="IPR046938">
    <property type="entry name" value="DNA_clamp_sf"/>
</dbReference>
<dbReference type="PIRSF" id="PIRSF000804">
    <property type="entry name" value="DNA_pol_III_b"/>
    <property type="match status" value="1"/>
</dbReference>
<feature type="domain" description="DNA polymerase III beta sliding clamp central" evidence="11">
    <location>
        <begin position="128"/>
        <end position="247"/>
    </location>
</feature>
<dbReference type="SUPFAM" id="SSF55979">
    <property type="entry name" value="DNA clamp"/>
    <property type="match status" value="3"/>
</dbReference>
<dbReference type="CDD" id="cd00140">
    <property type="entry name" value="beta_clamp"/>
    <property type="match status" value="1"/>
</dbReference>
<accession>A0A0G1BC28</accession>
<evidence type="ECO:0000256" key="2">
    <source>
        <dbReference type="ARBA" id="ARBA00010752"/>
    </source>
</evidence>
<dbReference type="EMBL" id="LCEK01000042">
    <property type="protein sequence ID" value="KKS70837.1"/>
    <property type="molecule type" value="Genomic_DNA"/>
</dbReference>
<dbReference type="Pfam" id="PF00712">
    <property type="entry name" value="DNA_pol3_beta"/>
    <property type="match status" value="1"/>
</dbReference>
<evidence type="ECO:0000256" key="5">
    <source>
        <dbReference type="ARBA" id="ARBA00022695"/>
    </source>
</evidence>
<dbReference type="Pfam" id="PF02767">
    <property type="entry name" value="DNA_pol3_beta_2"/>
    <property type="match status" value="1"/>
</dbReference>
<dbReference type="InterPro" id="IPR022634">
    <property type="entry name" value="DNA_polIII_beta_N"/>
</dbReference>
<dbReference type="GO" id="GO:0003677">
    <property type="term" value="F:DNA binding"/>
    <property type="evidence" value="ECO:0007669"/>
    <property type="project" value="UniProtKB-UniRule"/>
</dbReference>
<reference evidence="13 14" key="1">
    <citation type="journal article" date="2015" name="Nature">
        <title>rRNA introns, odd ribosomes, and small enigmatic genomes across a large radiation of phyla.</title>
        <authorList>
            <person name="Brown C.T."/>
            <person name="Hug L.A."/>
            <person name="Thomas B.C."/>
            <person name="Sharon I."/>
            <person name="Castelle C.J."/>
            <person name="Singh A."/>
            <person name="Wilkins M.J."/>
            <person name="Williams K.H."/>
            <person name="Banfield J.F."/>
        </authorList>
    </citation>
    <scope>NUCLEOTIDE SEQUENCE [LARGE SCALE GENOMIC DNA]</scope>
</reference>
<dbReference type="Pfam" id="PF02768">
    <property type="entry name" value="DNA_pol3_beta_3"/>
    <property type="match status" value="1"/>
</dbReference>
<dbReference type="GO" id="GO:0006271">
    <property type="term" value="P:DNA strand elongation involved in DNA replication"/>
    <property type="evidence" value="ECO:0007669"/>
    <property type="project" value="TreeGrafter"/>
</dbReference>
<evidence type="ECO:0000256" key="4">
    <source>
        <dbReference type="ARBA" id="ARBA00022679"/>
    </source>
</evidence>
<keyword evidence="8" id="KW-0238">DNA-binding</keyword>
<keyword evidence="6 9" id="KW-0235">DNA replication</keyword>
<keyword evidence="7 9" id="KW-0239">DNA-directed DNA polymerase</keyword>
<dbReference type="GO" id="GO:0008408">
    <property type="term" value="F:3'-5' exonuclease activity"/>
    <property type="evidence" value="ECO:0007669"/>
    <property type="project" value="InterPro"/>
</dbReference>
<dbReference type="PANTHER" id="PTHR30478">
    <property type="entry name" value="DNA POLYMERASE III SUBUNIT BETA"/>
    <property type="match status" value="1"/>
</dbReference>
<evidence type="ECO:0000259" key="10">
    <source>
        <dbReference type="Pfam" id="PF00712"/>
    </source>
</evidence>
<dbReference type="Proteomes" id="UP000033867">
    <property type="component" value="Unassembled WGS sequence"/>
</dbReference>
<dbReference type="AlphaFoldDB" id="A0A0G1BC28"/>
<comment type="function">
    <text evidence="9">Confers DNA tethering and processivity to DNA polymerases and other proteins. Acts as a clamp, forming a ring around DNA (a reaction catalyzed by the clamp-loading complex) which diffuses in an ATP-independent manner freely and bidirectionally along dsDNA. Initially characterized for its ability to contact the catalytic subunit of DNA polymerase III (Pol III), a complex, multichain enzyme responsible for most of the replicative synthesis in bacteria; Pol III exhibits 3'-5' exonuclease proofreading activity. The beta chain is required for initiation of replication as well as for processivity of DNA replication.</text>
</comment>